<feature type="transmembrane region" description="Helical" evidence="1">
    <location>
        <begin position="218"/>
        <end position="238"/>
    </location>
</feature>
<comment type="caution">
    <text evidence="2">The sequence shown here is derived from an EMBL/GenBank/DDBJ whole genome shotgun (WGS) entry which is preliminary data.</text>
</comment>
<name>A0A1F5YH78_9BACT</name>
<dbReference type="AlphaFoldDB" id="A0A1F5YH78"/>
<dbReference type="PANTHER" id="PTHR38454:SF1">
    <property type="entry name" value="INTEGRAL MEMBRANE PROTEIN"/>
    <property type="match status" value="1"/>
</dbReference>
<feature type="transmembrane region" description="Helical" evidence="1">
    <location>
        <begin position="374"/>
        <end position="392"/>
    </location>
</feature>
<feature type="transmembrane region" description="Helical" evidence="1">
    <location>
        <begin position="687"/>
        <end position="708"/>
    </location>
</feature>
<accession>A0A1F5YH78</accession>
<protein>
    <recommendedName>
        <fullName evidence="4">Membrane protein 6-pyruvoyl-tetrahydropterin synthase-related domain-containing protein</fullName>
    </recommendedName>
</protein>
<dbReference type="Pfam" id="PF09586">
    <property type="entry name" value="YfhO"/>
    <property type="match status" value="1"/>
</dbReference>
<keyword evidence="1" id="KW-1133">Transmembrane helix</keyword>
<proteinExistence type="predicted"/>
<keyword evidence="1" id="KW-0812">Transmembrane</keyword>
<feature type="transmembrane region" description="Helical" evidence="1">
    <location>
        <begin position="333"/>
        <end position="354"/>
    </location>
</feature>
<feature type="transmembrane region" description="Helical" evidence="1">
    <location>
        <begin position="7"/>
        <end position="26"/>
    </location>
</feature>
<feature type="transmembrane region" description="Helical" evidence="1">
    <location>
        <begin position="145"/>
        <end position="163"/>
    </location>
</feature>
<feature type="transmembrane region" description="Helical" evidence="1">
    <location>
        <begin position="399"/>
        <end position="416"/>
    </location>
</feature>
<feature type="transmembrane region" description="Helical" evidence="1">
    <location>
        <begin position="175"/>
        <end position="206"/>
    </location>
</feature>
<dbReference type="PANTHER" id="PTHR38454">
    <property type="entry name" value="INTEGRAL MEMBRANE PROTEIN-RELATED"/>
    <property type="match status" value="1"/>
</dbReference>
<dbReference type="Proteomes" id="UP000178230">
    <property type="component" value="Unassembled WGS sequence"/>
</dbReference>
<evidence type="ECO:0000313" key="3">
    <source>
        <dbReference type="Proteomes" id="UP000178230"/>
    </source>
</evidence>
<organism evidence="2 3">
    <name type="scientific">Candidatus Gottesmanbacteria bacterium RBG_13_37_7</name>
    <dbReference type="NCBI Taxonomy" id="1798369"/>
    <lineage>
        <taxon>Bacteria</taxon>
        <taxon>Candidatus Gottesmaniibacteriota</taxon>
    </lineage>
</organism>
<evidence type="ECO:0000256" key="1">
    <source>
        <dbReference type="SAM" id="Phobius"/>
    </source>
</evidence>
<reference evidence="2 3" key="1">
    <citation type="journal article" date="2016" name="Nat. Commun.">
        <title>Thousands of microbial genomes shed light on interconnected biogeochemical processes in an aquifer system.</title>
        <authorList>
            <person name="Anantharaman K."/>
            <person name="Brown C.T."/>
            <person name="Hug L.A."/>
            <person name="Sharon I."/>
            <person name="Castelle C.J."/>
            <person name="Probst A.J."/>
            <person name="Thomas B.C."/>
            <person name="Singh A."/>
            <person name="Wilkins M.J."/>
            <person name="Karaoz U."/>
            <person name="Brodie E.L."/>
            <person name="Williams K.H."/>
            <person name="Hubbard S.S."/>
            <person name="Banfield J.F."/>
        </authorList>
    </citation>
    <scope>NUCLEOTIDE SEQUENCE [LARGE SCALE GENOMIC DNA]</scope>
</reference>
<keyword evidence="1" id="KW-0472">Membrane</keyword>
<sequence length="715" mass="81608">MKINKTYAAVILFLGLAISLFGSSLVPSSSKMLSAGDIKHIYYPYREFLKASLSNHEIPFWNPYLFSGTPFLSHPYTEFFYPTTLLMLFLPSNLYFSINIALHIFLAGIFMFFLLKKFTDDLSALAGGIIYAFNGYFISRVNAGHLDYIISSSLWPLIFLFLYEYINNGKKSSLFWGTLIMCFQIFTGLLNFTFFILITAFIFFIVSSKWNKSKLTTLIKRFTLFSIISIGLSAIYLIPSYQFVSNTIRGQGLPYPQASYGSANLQTLILFINPHAFMSDLNIPESYKGAPPDAVSHTYFLGITTLAIVLGGIILLLIRHFDTKKITSFDSRIAALIIISLISIIISFGPNFFINVHYWLWKLFPLYRTTRLPVRHLIIVTFTTPLLVGLILKDLKNQVIKIALVVMITFELFTFGRKYIYLSNIPDLIPKSDEKLVQLLNNQEIIRVLPDFNLGSWLREDISFASPIVYRYFSTSGYTPAILANYYDFIDRINGNTSSSIAYFNSEIPLLNPSVPGIKFLNVKYIISDKFWNLVGNNNNPFKVITQGSNYIVYQNENYFPRFYFVPSAKVYPEIQSLSDNIYSDQNQYDKQISITSADSKKIIYNPDCQFSDVAQIRLNKYALNEVILELDAPCNGFISASETSYPDWEVQIDGKKSNLINSNLAFKAVNVPKGQHTIKLFYNPRIYLFSGIISVGFFLFAFLSTIFSDKRQQS</sequence>
<feature type="transmembrane region" description="Helical" evidence="1">
    <location>
        <begin position="122"/>
        <end position="139"/>
    </location>
</feature>
<evidence type="ECO:0008006" key="4">
    <source>
        <dbReference type="Google" id="ProtNLM"/>
    </source>
</evidence>
<evidence type="ECO:0000313" key="2">
    <source>
        <dbReference type="EMBL" id="OGF99537.1"/>
    </source>
</evidence>
<dbReference type="InterPro" id="IPR018580">
    <property type="entry name" value="Uncharacterised_YfhO"/>
</dbReference>
<dbReference type="EMBL" id="MFIY01000048">
    <property type="protein sequence ID" value="OGF99537.1"/>
    <property type="molecule type" value="Genomic_DNA"/>
</dbReference>
<feature type="transmembrane region" description="Helical" evidence="1">
    <location>
        <begin position="298"/>
        <end position="321"/>
    </location>
</feature>
<feature type="transmembrane region" description="Helical" evidence="1">
    <location>
        <begin position="94"/>
        <end position="115"/>
    </location>
</feature>
<feature type="transmembrane region" description="Helical" evidence="1">
    <location>
        <begin position="258"/>
        <end position="278"/>
    </location>
</feature>
<gene>
    <name evidence="2" type="ORF">A2Y99_03875</name>
</gene>